<dbReference type="PROSITE" id="PS00678">
    <property type="entry name" value="WD_REPEATS_1"/>
    <property type="match status" value="2"/>
</dbReference>
<sequence length="579" mass="63062">TWRQRALPLRDMAADGPCFLERVSLTDSDSDDGFQYEEVSAEDDVSASAGDEDLHAALDALERRADGDARARASPRPPPPHAPEPIDDFLRNFLVRTGLARTLDCFQTEWFELQRKGLLPERPTACVPDAYVHNRLLEVQLRRAEKERDAYKQAALRAGELVLKLQKERDFHRLQHRRAAQEKSRLAEDVRRLKERHAACGPALRQLAEKHRASLRQKALVGLERDRALNRAARAESPDRGDAVGPGKEPEPGKEPTKEPTKEPGKNKALRHLKDSEFPACSRTKPLPPRAHGAAVSGLALHPRKMVAASSGDDRLWRLWGVPAGEMVLTGQGHADWLSGCCFHPGGGALATTGGDATVKVWDLVRGRCVLTFEGHAHATWGCSFHSGGDFLASCSMDNTAKVWDLNSQRCRATLRGHADSVNSVAFLPSSNTVLTCSADKTVSLWDARAARCAQTFYGHRHSCNHAAFSARGDVIASCDSYGTVMLWDARKASAVATVDTGPHPGNQLAFGPSGESLAVASNDGAVKLVRLATLQVSSLLGHEDAVQSVTFDHREDYLLSGGADGAIIIWSRTGPDLH</sequence>
<accession>A0AAY4E8U6</accession>
<dbReference type="Gene3D" id="2.130.10.10">
    <property type="entry name" value="YVTN repeat-like/Quinoprotein amine dehydrogenase"/>
    <property type="match status" value="2"/>
</dbReference>
<dbReference type="InterPro" id="IPR001680">
    <property type="entry name" value="WD40_rpt"/>
</dbReference>
<dbReference type="SMART" id="SM00320">
    <property type="entry name" value="WD40"/>
    <property type="match status" value="7"/>
</dbReference>
<feature type="repeat" description="WD" evidence="3">
    <location>
        <begin position="331"/>
        <end position="372"/>
    </location>
</feature>
<dbReference type="GO" id="GO:1990716">
    <property type="term" value="C:axonemal central apparatus"/>
    <property type="evidence" value="ECO:0007669"/>
    <property type="project" value="TreeGrafter"/>
</dbReference>
<evidence type="ECO:0000313" key="7">
    <source>
        <dbReference type="Proteomes" id="UP000694580"/>
    </source>
</evidence>
<dbReference type="PRINTS" id="PR00320">
    <property type="entry name" value="GPROTEINBRPT"/>
</dbReference>
<evidence type="ECO:0000313" key="6">
    <source>
        <dbReference type="Ensembl" id="ENSDCDP00010054073.1"/>
    </source>
</evidence>
<feature type="coiled-coil region" evidence="4">
    <location>
        <begin position="134"/>
        <end position="196"/>
    </location>
</feature>
<dbReference type="PROSITE" id="PS50082">
    <property type="entry name" value="WD_REPEATS_2"/>
    <property type="match status" value="6"/>
</dbReference>
<reference evidence="6" key="3">
    <citation type="submission" date="2025-09" db="UniProtKB">
        <authorList>
            <consortium name="Ensembl"/>
        </authorList>
    </citation>
    <scope>IDENTIFICATION</scope>
</reference>
<feature type="repeat" description="WD" evidence="3">
    <location>
        <begin position="415"/>
        <end position="456"/>
    </location>
</feature>
<evidence type="ECO:0000256" key="5">
    <source>
        <dbReference type="SAM" id="MobiDB-lite"/>
    </source>
</evidence>
<name>A0AAY4E8U6_9TELE</name>
<feature type="repeat" description="WD" evidence="3">
    <location>
        <begin position="289"/>
        <end position="330"/>
    </location>
</feature>
<dbReference type="FunFam" id="2.130.10.10:FF:001313">
    <property type="entry name" value="Predicted protein"/>
    <property type="match status" value="1"/>
</dbReference>
<dbReference type="PANTHER" id="PTHR14604:SF3">
    <property type="entry name" value="SPERM-ASSOCIATED ANTIGEN 16 PROTEIN"/>
    <property type="match status" value="1"/>
</dbReference>
<dbReference type="AlphaFoldDB" id="A0AAY4E8U6"/>
<keyword evidence="4" id="KW-0175">Coiled coil</keyword>
<feature type="region of interest" description="Disordered" evidence="5">
    <location>
        <begin position="231"/>
        <end position="271"/>
    </location>
</feature>
<feature type="region of interest" description="Disordered" evidence="5">
    <location>
        <begin position="65"/>
        <end position="86"/>
    </location>
</feature>
<feature type="repeat" description="WD" evidence="3">
    <location>
        <begin position="373"/>
        <end position="414"/>
    </location>
</feature>
<dbReference type="GeneTree" id="ENSGT00940000155053"/>
<evidence type="ECO:0000256" key="1">
    <source>
        <dbReference type="ARBA" id="ARBA00022574"/>
    </source>
</evidence>
<dbReference type="Pfam" id="PF00400">
    <property type="entry name" value="WD40"/>
    <property type="match status" value="6"/>
</dbReference>
<reference evidence="6 7" key="1">
    <citation type="submission" date="2020-06" db="EMBL/GenBank/DDBJ databases">
        <authorList>
            <consortium name="Wellcome Sanger Institute Data Sharing"/>
        </authorList>
    </citation>
    <scope>NUCLEOTIDE SEQUENCE [LARGE SCALE GENOMIC DNA]</scope>
</reference>
<keyword evidence="2" id="KW-0677">Repeat</keyword>
<dbReference type="Proteomes" id="UP000694580">
    <property type="component" value="Chromosome 6"/>
</dbReference>
<evidence type="ECO:0008006" key="8">
    <source>
        <dbReference type="Google" id="ProtNLM"/>
    </source>
</evidence>
<keyword evidence="1 3" id="KW-0853">WD repeat</keyword>
<dbReference type="InterPro" id="IPR036322">
    <property type="entry name" value="WD40_repeat_dom_sf"/>
</dbReference>
<dbReference type="SUPFAM" id="SSF50978">
    <property type="entry name" value="WD40 repeat-like"/>
    <property type="match status" value="1"/>
</dbReference>
<reference evidence="6" key="2">
    <citation type="submission" date="2025-08" db="UniProtKB">
        <authorList>
            <consortium name="Ensembl"/>
        </authorList>
    </citation>
    <scope>IDENTIFICATION</scope>
</reference>
<evidence type="ECO:0000256" key="4">
    <source>
        <dbReference type="SAM" id="Coils"/>
    </source>
</evidence>
<feature type="repeat" description="WD" evidence="3">
    <location>
        <begin position="540"/>
        <end position="572"/>
    </location>
</feature>
<organism evidence="6 7">
    <name type="scientific">Denticeps clupeoides</name>
    <name type="common">denticle herring</name>
    <dbReference type="NCBI Taxonomy" id="299321"/>
    <lineage>
        <taxon>Eukaryota</taxon>
        <taxon>Metazoa</taxon>
        <taxon>Chordata</taxon>
        <taxon>Craniata</taxon>
        <taxon>Vertebrata</taxon>
        <taxon>Euteleostomi</taxon>
        <taxon>Actinopterygii</taxon>
        <taxon>Neopterygii</taxon>
        <taxon>Teleostei</taxon>
        <taxon>Clupei</taxon>
        <taxon>Clupeiformes</taxon>
        <taxon>Denticipitoidei</taxon>
        <taxon>Denticipitidae</taxon>
        <taxon>Denticeps</taxon>
    </lineage>
</organism>
<proteinExistence type="predicted"/>
<evidence type="ECO:0000256" key="3">
    <source>
        <dbReference type="PROSITE-ProRule" id="PRU00221"/>
    </source>
</evidence>
<dbReference type="Ensembl" id="ENSDCDT00010064609.1">
    <property type="protein sequence ID" value="ENSDCDP00010054073.1"/>
    <property type="gene ID" value="ENSDCDG00010031288.1"/>
</dbReference>
<gene>
    <name evidence="6" type="primary">spag16</name>
</gene>
<keyword evidence="7" id="KW-1185">Reference proteome</keyword>
<dbReference type="GO" id="GO:0035082">
    <property type="term" value="P:axoneme assembly"/>
    <property type="evidence" value="ECO:0007669"/>
    <property type="project" value="TreeGrafter"/>
</dbReference>
<dbReference type="PANTHER" id="PTHR14604">
    <property type="entry name" value="WD40 REPEAT PF20"/>
    <property type="match status" value="1"/>
</dbReference>
<feature type="repeat" description="WD" evidence="3">
    <location>
        <begin position="457"/>
        <end position="498"/>
    </location>
</feature>
<dbReference type="CDD" id="cd00200">
    <property type="entry name" value="WD40"/>
    <property type="match status" value="1"/>
</dbReference>
<evidence type="ECO:0000256" key="2">
    <source>
        <dbReference type="ARBA" id="ARBA00022737"/>
    </source>
</evidence>
<protein>
    <recommendedName>
        <fullName evidence="8">Sperm-associated antigen 16 protein</fullName>
    </recommendedName>
</protein>
<dbReference type="PROSITE" id="PS50294">
    <property type="entry name" value="WD_REPEATS_REGION"/>
    <property type="match status" value="4"/>
</dbReference>
<dbReference type="InterPro" id="IPR019775">
    <property type="entry name" value="WD40_repeat_CS"/>
</dbReference>
<dbReference type="InterPro" id="IPR015943">
    <property type="entry name" value="WD40/YVTN_repeat-like_dom_sf"/>
</dbReference>
<dbReference type="InterPro" id="IPR050995">
    <property type="entry name" value="WD-F-box_domain-protein"/>
</dbReference>
<dbReference type="InterPro" id="IPR020472">
    <property type="entry name" value="WD40_PAC1"/>
</dbReference>